<dbReference type="GO" id="GO:0008993">
    <property type="term" value="F:rhamnulokinase activity"/>
    <property type="evidence" value="ECO:0007669"/>
    <property type="project" value="InterPro"/>
</dbReference>
<dbReference type="Gene3D" id="3.30.420.40">
    <property type="match status" value="2"/>
</dbReference>
<name>A0A1H5UAA1_9BACT</name>
<accession>A0A1H5UAA1</accession>
<organism evidence="9 10">
    <name type="scientific">Bryocella elongata</name>
    <dbReference type="NCBI Taxonomy" id="863522"/>
    <lineage>
        <taxon>Bacteria</taxon>
        <taxon>Pseudomonadati</taxon>
        <taxon>Acidobacteriota</taxon>
        <taxon>Terriglobia</taxon>
        <taxon>Terriglobales</taxon>
        <taxon>Acidobacteriaceae</taxon>
        <taxon>Bryocella</taxon>
    </lineage>
</organism>
<protein>
    <submittedName>
        <fullName evidence="9">Rhamnulokinase</fullName>
    </submittedName>
</protein>
<dbReference type="InterPro" id="IPR043129">
    <property type="entry name" value="ATPase_NBD"/>
</dbReference>
<evidence type="ECO:0000259" key="8">
    <source>
        <dbReference type="Pfam" id="PF02782"/>
    </source>
</evidence>
<feature type="domain" description="Carbohydrate kinase FGGY N-terminal" evidence="7">
    <location>
        <begin position="12"/>
        <end position="250"/>
    </location>
</feature>
<keyword evidence="10" id="KW-1185">Reference proteome</keyword>
<dbReference type="AlphaFoldDB" id="A0A1H5UAA1"/>
<evidence type="ECO:0000256" key="5">
    <source>
        <dbReference type="ARBA" id="ARBA00022840"/>
    </source>
</evidence>
<dbReference type="GO" id="GO:0005524">
    <property type="term" value="F:ATP binding"/>
    <property type="evidence" value="ECO:0007669"/>
    <property type="project" value="UniProtKB-KW"/>
</dbReference>
<evidence type="ECO:0000256" key="3">
    <source>
        <dbReference type="ARBA" id="ARBA00022741"/>
    </source>
</evidence>
<sequence>MLNPTTDLRALVAIDLGAESCRVSLMRWTGLGPRIELVHRFPNGASETADGLHWNLERIMVGLDLGLRKAAQIATEGIRSIAIDGWGVDYVRLGADGKPVAEPFCYRDERTVVAEHTLNARLSPERMREITGIGILRINTAYQLFADSAELRALPWLNLPEYILYALGGRPVSERTLASHTQMLSMPTPTSHGEWSEEIVRELDVPASAMPELVDPGTDVGQLTGPLAELPAFANTRLIAPCTHDTASAIAAIPDAADDWAYISSGTWSLVGALLLEPNNAARAREENFTNLIGADNTICFHKNVNGMWLLRQCMETWAAEGATIEIGALVEAAAQASVPAYVLDVDDPDLLLSGRMPQRINAQLHRRNLPELSTHPDDAPAMAAFLFQSLAARYGVVLRSVQEITGKTFRKLYIMGGGSQNQLLNRLTAEATGLEVIRAGTECSTLGNFAVQLSTLEPKAATETRPSARWAATLRDMGAIS</sequence>
<dbReference type="Pfam" id="PF02782">
    <property type="entry name" value="FGGY_C"/>
    <property type="match status" value="1"/>
</dbReference>
<dbReference type="RefSeq" id="WP_103931789.1">
    <property type="nucleotide sequence ID" value="NZ_FNVA01000001.1"/>
</dbReference>
<gene>
    <name evidence="9" type="ORF">SAMN05421819_0936</name>
</gene>
<evidence type="ECO:0000256" key="2">
    <source>
        <dbReference type="ARBA" id="ARBA00022679"/>
    </source>
</evidence>
<evidence type="ECO:0000256" key="4">
    <source>
        <dbReference type="ARBA" id="ARBA00022777"/>
    </source>
</evidence>
<dbReference type="EMBL" id="FNVA01000001">
    <property type="protein sequence ID" value="SEF71976.1"/>
    <property type="molecule type" value="Genomic_DNA"/>
</dbReference>
<dbReference type="SUPFAM" id="SSF53067">
    <property type="entry name" value="Actin-like ATPase domain"/>
    <property type="match status" value="2"/>
</dbReference>
<feature type="domain" description="Carbohydrate kinase FGGY C-terminal" evidence="8">
    <location>
        <begin position="261"/>
        <end position="454"/>
    </location>
</feature>
<keyword evidence="5" id="KW-0067">ATP-binding</keyword>
<keyword evidence="4 9" id="KW-0418">Kinase</keyword>
<dbReference type="InterPro" id="IPR018484">
    <property type="entry name" value="FGGY_N"/>
</dbReference>
<dbReference type="InterPro" id="IPR018485">
    <property type="entry name" value="FGGY_C"/>
</dbReference>
<dbReference type="CDD" id="cd07771">
    <property type="entry name" value="ASKHA_NBD_FGGY_RhaB-like"/>
    <property type="match status" value="1"/>
</dbReference>
<reference evidence="9 10" key="1">
    <citation type="submission" date="2016-10" db="EMBL/GenBank/DDBJ databases">
        <authorList>
            <person name="de Groot N.N."/>
        </authorList>
    </citation>
    <scope>NUCLEOTIDE SEQUENCE [LARGE SCALE GENOMIC DNA]</scope>
    <source>
        <strain evidence="9 10">DSM 22489</strain>
    </source>
</reference>
<evidence type="ECO:0000259" key="7">
    <source>
        <dbReference type="Pfam" id="PF00370"/>
    </source>
</evidence>
<keyword evidence="6" id="KW-0684">Rhamnose metabolism</keyword>
<dbReference type="OrthoDB" id="9761504at2"/>
<keyword evidence="3" id="KW-0547">Nucleotide-binding</keyword>
<dbReference type="GO" id="GO:0019301">
    <property type="term" value="P:rhamnose catabolic process"/>
    <property type="evidence" value="ECO:0007669"/>
    <property type="project" value="InterPro"/>
</dbReference>
<comment type="similarity">
    <text evidence="1">Belongs to the FGGY kinase family.</text>
</comment>
<evidence type="ECO:0000256" key="6">
    <source>
        <dbReference type="ARBA" id="ARBA00023308"/>
    </source>
</evidence>
<dbReference type="Proteomes" id="UP000236728">
    <property type="component" value="Unassembled WGS sequence"/>
</dbReference>
<keyword evidence="2" id="KW-0808">Transferase</keyword>
<dbReference type="InterPro" id="IPR050406">
    <property type="entry name" value="FGGY_Carb_Kinase"/>
</dbReference>
<dbReference type="Pfam" id="PF00370">
    <property type="entry name" value="FGGY_N"/>
    <property type="match status" value="1"/>
</dbReference>
<dbReference type="InterPro" id="IPR013449">
    <property type="entry name" value="Rhamnulokinase"/>
</dbReference>
<proteinExistence type="inferred from homology"/>
<dbReference type="PANTHER" id="PTHR43095">
    <property type="entry name" value="SUGAR KINASE"/>
    <property type="match status" value="1"/>
</dbReference>
<evidence type="ECO:0000313" key="9">
    <source>
        <dbReference type="EMBL" id="SEF71976.1"/>
    </source>
</evidence>
<evidence type="ECO:0000256" key="1">
    <source>
        <dbReference type="ARBA" id="ARBA00009156"/>
    </source>
</evidence>
<evidence type="ECO:0000313" key="10">
    <source>
        <dbReference type="Proteomes" id="UP000236728"/>
    </source>
</evidence>